<evidence type="ECO:0008006" key="5">
    <source>
        <dbReference type="Google" id="ProtNLM"/>
    </source>
</evidence>
<dbReference type="AlphaFoldDB" id="A0A8K0XP47"/>
<evidence type="ECO:0000313" key="3">
    <source>
        <dbReference type="EMBL" id="KAH8099707.1"/>
    </source>
</evidence>
<feature type="signal peptide" evidence="2">
    <location>
        <begin position="1"/>
        <end position="20"/>
    </location>
</feature>
<proteinExistence type="predicted"/>
<dbReference type="EMBL" id="JAEVFJ010000018">
    <property type="protein sequence ID" value="KAH8099707.1"/>
    <property type="molecule type" value="Genomic_DNA"/>
</dbReference>
<name>A0A8K0XP47_9AGAR</name>
<organism evidence="3 4">
    <name type="scientific">Cristinia sonorae</name>
    <dbReference type="NCBI Taxonomy" id="1940300"/>
    <lineage>
        <taxon>Eukaryota</taxon>
        <taxon>Fungi</taxon>
        <taxon>Dikarya</taxon>
        <taxon>Basidiomycota</taxon>
        <taxon>Agaricomycotina</taxon>
        <taxon>Agaricomycetes</taxon>
        <taxon>Agaricomycetidae</taxon>
        <taxon>Agaricales</taxon>
        <taxon>Pleurotineae</taxon>
        <taxon>Stephanosporaceae</taxon>
        <taxon>Cristinia</taxon>
    </lineage>
</organism>
<feature type="chain" id="PRO_5035428473" description="Secreted protein" evidence="2">
    <location>
        <begin position="21"/>
        <end position="196"/>
    </location>
</feature>
<dbReference type="Proteomes" id="UP000813824">
    <property type="component" value="Unassembled WGS sequence"/>
</dbReference>
<accession>A0A8K0XP47</accession>
<reference evidence="3" key="1">
    <citation type="journal article" date="2021" name="New Phytol.">
        <title>Evolutionary innovations through gain and loss of genes in the ectomycorrhizal Boletales.</title>
        <authorList>
            <person name="Wu G."/>
            <person name="Miyauchi S."/>
            <person name="Morin E."/>
            <person name="Kuo A."/>
            <person name="Drula E."/>
            <person name="Varga T."/>
            <person name="Kohler A."/>
            <person name="Feng B."/>
            <person name="Cao Y."/>
            <person name="Lipzen A."/>
            <person name="Daum C."/>
            <person name="Hundley H."/>
            <person name="Pangilinan J."/>
            <person name="Johnson J."/>
            <person name="Barry K."/>
            <person name="LaButti K."/>
            <person name="Ng V."/>
            <person name="Ahrendt S."/>
            <person name="Min B."/>
            <person name="Choi I.G."/>
            <person name="Park H."/>
            <person name="Plett J.M."/>
            <person name="Magnuson J."/>
            <person name="Spatafora J.W."/>
            <person name="Nagy L.G."/>
            <person name="Henrissat B."/>
            <person name="Grigoriev I.V."/>
            <person name="Yang Z.L."/>
            <person name="Xu J."/>
            <person name="Martin F.M."/>
        </authorList>
    </citation>
    <scope>NUCLEOTIDE SEQUENCE</scope>
    <source>
        <strain evidence="3">KKN 215</strain>
    </source>
</reference>
<comment type="caution">
    <text evidence="3">The sequence shown here is derived from an EMBL/GenBank/DDBJ whole genome shotgun (WGS) entry which is preliminary data.</text>
</comment>
<gene>
    <name evidence="3" type="ORF">BXZ70DRAFT_211650</name>
</gene>
<keyword evidence="4" id="KW-1185">Reference proteome</keyword>
<evidence type="ECO:0000256" key="1">
    <source>
        <dbReference type="SAM" id="MobiDB-lite"/>
    </source>
</evidence>
<keyword evidence="2" id="KW-0732">Signal</keyword>
<sequence>MVPFVFFPSLLFVFLSPSFYENRRDKHRFCATAHAKEQDGVVRTWTKEKKKGFITTSSFPTKTGSPFLPILTVLKPNRTAETQKHSKHPSPVQHGPNGSTGRRGLTHHHHRVHLRSSPDIPIPELLPFASSDFCIILRKNPRLPPTSSFPYHASEVPHAEPLFPSLCFPVFCMAPLITAQGPPVPPKFEGPLTGIT</sequence>
<evidence type="ECO:0000256" key="2">
    <source>
        <dbReference type="SAM" id="SignalP"/>
    </source>
</evidence>
<feature type="region of interest" description="Disordered" evidence="1">
    <location>
        <begin position="79"/>
        <end position="110"/>
    </location>
</feature>
<evidence type="ECO:0000313" key="4">
    <source>
        <dbReference type="Proteomes" id="UP000813824"/>
    </source>
</evidence>
<protein>
    <recommendedName>
        <fullName evidence="5">Secreted protein</fullName>
    </recommendedName>
</protein>